<sequence>MSLNLMKQDTTDQIIEFIPPERKMLSSSKTTIYNPYLPTLRRYSICDMQSKMPWEHSRTTVPKDADKFDDDSVFYLYKSPLSSCPEFSSLSPEERIKRDYNQQDVFHPAEMIYARHWIKNRIPLKKHRIVDIPAVRDYSFGNYGLRSVKPEIKQKWREHVNINPEAPKKFLKKVPNS</sequence>
<dbReference type="EMBL" id="ACPB03010100">
    <property type="status" value="NOT_ANNOTATED_CDS"/>
    <property type="molecule type" value="Genomic_DNA"/>
</dbReference>
<protein>
    <submittedName>
        <fullName evidence="1">Uncharacterized protein</fullName>
    </submittedName>
</protein>
<name>T1HVJ7_RHOPR</name>
<dbReference type="Proteomes" id="UP000015103">
    <property type="component" value="Unassembled WGS sequence"/>
</dbReference>
<dbReference type="VEuPathDB" id="VectorBase:RPRC008067"/>
<proteinExistence type="predicted"/>
<dbReference type="Pfam" id="PF22574">
    <property type="entry name" value="SPMIP8"/>
    <property type="match status" value="1"/>
</dbReference>
<keyword evidence="2" id="KW-1185">Reference proteome</keyword>
<reference evidence="1" key="1">
    <citation type="submission" date="2015-05" db="UniProtKB">
        <authorList>
            <consortium name="EnsemblMetazoa"/>
        </authorList>
    </citation>
    <scope>IDENTIFICATION</scope>
</reference>
<evidence type="ECO:0000313" key="2">
    <source>
        <dbReference type="Proteomes" id="UP000015103"/>
    </source>
</evidence>
<dbReference type="GeneID" id="141450136"/>
<dbReference type="InParanoid" id="T1HVJ7"/>
<dbReference type="EnsemblMetazoa" id="RPRC008067-RA">
    <property type="protein sequence ID" value="RPRC008067-PA"/>
    <property type="gene ID" value="RPRC008067"/>
</dbReference>
<accession>T1HVJ7</accession>
<dbReference type="PANTHER" id="PTHR35348">
    <property type="entry name" value="TESTIS, PROSTATE AND PLACENTA-EXPRESSED PROTEIN"/>
    <property type="match status" value="1"/>
</dbReference>
<organism evidence="1 2">
    <name type="scientific">Rhodnius prolixus</name>
    <name type="common">Triatomid bug</name>
    <dbReference type="NCBI Taxonomy" id="13249"/>
    <lineage>
        <taxon>Eukaryota</taxon>
        <taxon>Metazoa</taxon>
        <taxon>Ecdysozoa</taxon>
        <taxon>Arthropoda</taxon>
        <taxon>Hexapoda</taxon>
        <taxon>Insecta</taxon>
        <taxon>Pterygota</taxon>
        <taxon>Neoptera</taxon>
        <taxon>Paraneoptera</taxon>
        <taxon>Hemiptera</taxon>
        <taxon>Heteroptera</taxon>
        <taxon>Panheteroptera</taxon>
        <taxon>Cimicomorpha</taxon>
        <taxon>Reduviidae</taxon>
        <taxon>Triatominae</taxon>
        <taxon>Rhodnius</taxon>
    </lineage>
</organism>
<dbReference type="OMA" id="IPFRKER"/>
<dbReference type="RefSeq" id="XP_073976353.1">
    <property type="nucleotide sequence ID" value="XM_074120252.1"/>
</dbReference>
<dbReference type="PANTHER" id="PTHR35348:SF1">
    <property type="entry name" value="TESTIS, PROSTATE AND PLACENTA-EXPRESSED PROTEIN"/>
    <property type="match status" value="1"/>
</dbReference>
<dbReference type="InterPro" id="IPR034584">
    <property type="entry name" value="SPMIP8"/>
</dbReference>
<dbReference type="HOGENOM" id="CLU_1519708_0_0_1"/>
<evidence type="ECO:0000313" key="1">
    <source>
        <dbReference type="EnsemblMetazoa" id="RPRC008067-PA"/>
    </source>
</evidence>
<dbReference type="EMBL" id="ACPB03010099">
    <property type="status" value="NOT_ANNOTATED_CDS"/>
    <property type="molecule type" value="Genomic_DNA"/>
</dbReference>
<dbReference type="AlphaFoldDB" id="T1HVJ7"/>